<evidence type="ECO:0000313" key="3">
    <source>
        <dbReference type="EMBL" id="MBV7275268.1"/>
    </source>
</evidence>
<protein>
    <submittedName>
        <fullName evidence="3">Phosphodiester glycosidase family protein</fullName>
    </submittedName>
</protein>
<dbReference type="EMBL" id="JAEEGC010000117">
    <property type="protein sequence ID" value="MBV7275268.1"/>
    <property type="molecule type" value="Genomic_DNA"/>
</dbReference>
<dbReference type="Proteomes" id="UP000694308">
    <property type="component" value="Unassembled WGS sequence"/>
</dbReference>
<dbReference type="RefSeq" id="WP_218322319.1">
    <property type="nucleotide sequence ID" value="NZ_JAEEGC010000117.1"/>
</dbReference>
<evidence type="ECO:0000259" key="2">
    <source>
        <dbReference type="Pfam" id="PF09992"/>
    </source>
</evidence>
<sequence>MKKRKTEVKKKSSIWKLILGFLIFEIVFTGITAPLIVFHGPFQNVKKTIVGAAMTTLSHQYIAKIFLSQEEIDKILGENVVETVQQDNTPIKFQNTHDDSIEREDISDERKFKGYMLIIHDPTRIKVGASKKLGVEGELTSQIARDNGAIAAVNGGGFVDASSGDSKWTGTGGKPVGILMSDSKILYNDLKENEERETVAITKGGALLVGTHTLDDLKELGVTEAISFGPALVVNGRGTIKSGDGGWGIAPRTAIGQRKDGAILLLVIDGRQTKSVGATLKDVQNIMLQYGAVNASNLDGGSSSTMYYEGDVINNPCDPLGERSVPSAIYVK</sequence>
<keyword evidence="3" id="KW-0326">Glycosidase</keyword>
<keyword evidence="3" id="KW-0378">Hydrolase</keyword>
<dbReference type="InterPro" id="IPR018711">
    <property type="entry name" value="NAGPA"/>
</dbReference>
<dbReference type="Pfam" id="PF09992">
    <property type="entry name" value="NAGPA"/>
    <property type="match status" value="1"/>
</dbReference>
<feature type="domain" description="Phosphodiester glycosidase" evidence="2">
    <location>
        <begin position="147"/>
        <end position="331"/>
    </location>
</feature>
<keyword evidence="1" id="KW-1133">Transmembrane helix</keyword>
<keyword evidence="1" id="KW-0812">Transmembrane</keyword>
<organism evidence="3 4">
    <name type="scientific">Clostridium thailandense</name>
    <dbReference type="NCBI Taxonomy" id="2794346"/>
    <lineage>
        <taxon>Bacteria</taxon>
        <taxon>Bacillati</taxon>
        <taxon>Bacillota</taxon>
        <taxon>Clostridia</taxon>
        <taxon>Eubacteriales</taxon>
        <taxon>Clostridiaceae</taxon>
        <taxon>Clostridium</taxon>
    </lineage>
</organism>
<dbReference type="PANTHER" id="PTHR40446">
    <property type="entry name" value="N-ACETYLGLUCOSAMINE-1-PHOSPHODIESTER ALPHA-N-ACETYLGLUCOSAMINIDASE"/>
    <property type="match status" value="1"/>
</dbReference>
<gene>
    <name evidence="3" type="ORF">I6U48_20415</name>
</gene>
<dbReference type="GO" id="GO:0016798">
    <property type="term" value="F:hydrolase activity, acting on glycosyl bonds"/>
    <property type="evidence" value="ECO:0007669"/>
    <property type="project" value="UniProtKB-KW"/>
</dbReference>
<reference evidence="3" key="1">
    <citation type="submission" date="2020-12" db="EMBL/GenBank/DDBJ databases">
        <title>Clostridium thailandense sp. nov., a novel acetogenic bacterium isolated from peat land soil in Thailand.</title>
        <authorList>
            <person name="Chaikitkaew S."/>
            <person name="Birkeland N.K."/>
        </authorList>
    </citation>
    <scope>NUCLEOTIDE SEQUENCE</scope>
    <source>
        <strain evidence="3">PL3</strain>
    </source>
</reference>
<evidence type="ECO:0000256" key="1">
    <source>
        <dbReference type="SAM" id="Phobius"/>
    </source>
</evidence>
<dbReference type="AlphaFoldDB" id="A0A949X592"/>
<keyword evidence="1" id="KW-0472">Membrane</keyword>
<feature type="transmembrane region" description="Helical" evidence="1">
    <location>
        <begin position="12"/>
        <end position="38"/>
    </location>
</feature>
<name>A0A949X592_9CLOT</name>
<keyword evidence="4" id="KW-1185">Reference proteome</keyword>
<dbReference type="PANTHER" id="PTHR40446:SF2">
    <property type="entry name" value="N-ACETYLGLUCOSAMINE-1-PHOSPHODIESTER ALPHA-N-ACETYLGLUCOSAMINIDASE"/>
    <property type="match status" value="1"/>
</dbReference>
<accession>A0A949X592</accession>
<evidence type="ECO:0000313" key="4">
    <source>
        <dbReference type="Proteomes" id="UP000694308"/>
    </source>
</evidence>
<comment type="caution">
    <text evidence="3">The sequence shown here is derived from an EMBL/GenBank/DDBJ whole genome shotgun (WGS) entry which is preliminary data.</text>
</comment>
<proteinExistence type="predicted"/>